<keyword evidence="1" id="KW-0732">Signal</keyword>
<sequence>MDKRLSFLIASCTLLLLPSSVWAFSSSSTNYKLEGEFGIFGGAKSSTNYALTDTGGGFAVGFGSSANYGTGSGFQYVLAEVPELVFTISSTSVNLGSLSGTPTSTSNTITVTTNAREGYKVTVLEDGNICRTAQPCNSSNDIGDVAGGTVDPSTEEYGLATSKSGQYFAQDTDCANSPFNATAVDGTARQVASSSLPIDDDQTTLCYSAAISGTTAAGNYSHVLTYIATGTF</sequence>
<gene>
    <name evidence="2" type="ORF">A2113_04235</name>
</gene>
<name>A0A1G1W5A7_9BACT</name>
<dbReference type="STRING" id="1802591.A2113_04235"/>
<protein>
    <submittedName>
        <fullName evidence="2">Uncharacterized protein</fullName>
    </submittedName>
</protein>
<evidence type="ECO:0000256" key="1">
    <source>
        <dbReference type="SAM" id="SignalP"/>
    </source>
</evidence>
<feature type="chain" id="PRO_5009581130" evidence="1">
    <location>
        <begin position="24"/>
        <end position="232"/>
    </location>
</feature>
<evidence type="ECO:0000313" key="3">
    <source>
        <dbReference type="Proteomes" id="UP000176299"/>
    </source>
</evidence>
<evidence type="ECO:0000313" key="2">
    <source>
        <dbReference type="EMBL" id="OGY22567.1"/>
    </source>
</evidence>
<dbReference type="AlphaFoldDB" id="A0A1G1W5A7"/>
<feature type="signal peptide" evidence="1">
    <location>
        <begin position="1"/>
        <end position="23"/>
    </location>
</feature>
<accession>A0A1G1W5A7</accession>
<proteinExistence type="predicted"/>
<dbReference type="Proteomes" id="UP000176299">
    <property type="component" value="Unassembled WGS sequence"/>
</dbReference>
<reference evidence="2 3" key="1">
    <citation type="journal article" date="2016" name="Nat. Commun.">
        <title>Thousands of microbial genomes shed light on interconnected biogeochemical processes in an aquifer system.</title>
        <authorList>
            <person name="Anantharaman K."/>
            <person name="Brown C.T."/>
            <person name="Hug L.A."/>
            <person name="Sharon I."/>
            <person name="Castelle C.J."/>
            <person name="Probst A.J."/>
            <person name="Thomas B.C."/>
            <person name="Singh A."/>
            <person name="Wilkins M.J."/>
            <person name="Karaoz U."/>
            <person name="Brodie E.L."/>
            <person name="Williams K.H."/>
            <person name="Hubbard S.S."/>
            <person name="Banfield J.F."/>
        </authorList>
    </citation>
    <scope>NUCLEOTIDE SEQUENCE [LARGE SCALE GENOMIC DNA]</scope>
</reference>
<dbReference type="EMBL" id="MHCN01000005">
    <property type="protein sequence ID" value="OGY22567.1"/>
    <property type="molecule type" value="Genomic_DNA"/>
</dbReference>
<organism evidence="2 3">
    <name type="scientific">Candidatus Woykebacteria bacterium GWA1_44_8</name>
    <dbReference type="NCBI Taxonomy" id="1802591"/>
    <lineage>
        <taxon>Bacteria</taxon>
        <taxon>Candidatus Woykeibacteriota</taxon>
    </lineage>
</organism>
<comment type="caution">
    <text evidence="2">The sequence shown here is derived from an EMBL/GenBank/DDBJ whole genome shotgun (WGS) entry which is preliminary data.</text>
</comment>